<feature type="domain" description="Peptidase S12 Pab87-related C-terminal" evidence="3">
    <location>
        <begin position="403"/>
        <end position="504"/>
    </location>
</feature>
<protein>
    <submittedName>
        <fullName evidence="4 6">D-aminoacylase</fullName>
    </submittedName>
</protein>
<dbReference type="Gene3D" id="2.40.128.600">
    <property type="match status" value="1"/>
</dbReference>
<dbReference type="InterPro" id="IPR050491">
    <property type="entry name" value="AmpC-like"/>
</dbReference>
<reference evidence="6" key="3">
    <citation type="submission" date="2025-04" db="UniProtKB">
        <authorList>
            <consortium name="RefSeq"/>
        </authorList>
    </citation>
    <scope>IDENTIFICATION</scope>
    <source>
        <strain evidence="6">CBS 304.34</strain>
    </source>
</reference>
<dbReference type="InterPro" id="IPR021860">
    <property type="entry name" value="Peptidase_S12_Pab87-rel_C"/>
</dbReference>
<dbReference type="SUPFAM" id="SSF56601">
    <property type="entry name" value="beta-lactamase/transpeptidase-like"/>
    <property type="match status" value="1"/>
</dbReference>
<evidence type="ECO:0000256" key="1">
    <source>
        <dbReference type="ARBA" id="ARBA00038215"/>
    </source>
</evidence>
<evidence type="ECO:0000313" key="5">
    <source>
        <dbReference type="Proteomes" id="UP000504636"/>
    </source>
</evidence>
<gene>
    <name evidence="4 6" type="ORF">BDZ99DRAFT_571225</name>
</gene>
<reference evidence="4 6" key="1">
    <citation type="journal article" date="2020" name="Stud. Mycol.">
        <title>101 Dothideomycetes genomes: a test case for predicting lifestyles and emergence of pathogens.</title>
        <authorList>
            <person name="Haridas S."/>
            <person name="Albert R."/>
            <person name="Binder M."/>
            <person name="Bloem J."/>
            <person name="Labutti K."/>
            <person name="Salamov A."/>
            <person name="Andreopoulos B."/>
            <person name="Baker S."/>
            <person name="Barry K."/>
            <person name="Bills G."/>
            <person name="Bluhm B."/>
            <person name="Cannon C."/>
            <person name="Castanera R."/>
            <person name="Culley D."/>
            <person name="Daum C."/>
            <person name="Ezra D."/>
            <person name="Gonzalez J."/>
            <person name="Henrissat B."/>
            <person name="Kuo A."/>
            <person name="Liang C."/>
            <person name="Lipzen A."/>
            <person name="Lutzoni F."/>
            <person name="Magnuson J."/>
            <person name="Mondo S."/>
            <person name="Nolan M."/>
            <person name="Ohm R."/>
            <person name="Pangilinan J."/>
            <person name="Park H.-J."/>
            <person name="Ramirez L."/>
            <person name="Alfaro M."/>
            <person name="Sun H."/>
            <person name="Tritt A."/>
            <person name="Yoshinaga Y."/>
            <person name="Zwiers L.-H."/>
            <person name="Turgeon B."/>
            <person name="Goodwin S."/>
            <person name="Spatafora J."/>
            <person name="Crous P."/>
            <person name="Grigoriev I."/>
        </authorList>
    </citation>
    <scope>NUCLEOTIDE SEQUENCE</scope>
    <source>
        <strain evidence="4 6">CBS 304.34</strain>
    </source>
</reference>
<evidence type="ECO:0000259" key="2">
    <source>
        <dbReference type="Pfam" id="PF00144"/>
    </source>
</evidence>
<dbReference type="RefSeq" id="XP_033576354.1">
    <property type="nucleotide sequence ID" value="XM_033728067.1"/>
</dbReference>
<dbReference type="Pfam" id="PF00144">
    <property type="entry name" value="Beta-lactamase"/>
    <property type="match status" value="1"/>
</dbReference>
<dbReference type="GeneID" id="54468960"/>
<organism evidence="4">
    <name type="scientific">Mytilinidion resinicola</name>
    <dbReference type="NCBI Taxonomy" id="574789"/>
    <lineage>
        <taxon>Eukaryota</taxon>
        <taxon>Fungi</taxon>
        <taxon>Dikarya</taxon>
        <taxon>Ascomycota</taxon>
        <taxon>Pezizomycotina</taxon>
        <taxon>Dothideomycetes</taxon>
        <taxon>Pleosporomycetidae</taxon>
        <taxon>Mytilinidiales</taxon>
        <taxon>Mytilinidiaceae</taxon>
        <taxon>Mytilinidion</taxon>
    </lineage>
</organism>
<evidence type="ECO:0000313" key="4">
    <source>
        <dbReference type="EMBL" id="KAF2809390.1"/>
    </source>
</evidence>
<accession>A0A6A6YKS1</accession>
<proteinExistence type="inferred from homology"/>
<name>A0A6A6YKS1_9PEZI</name>
<dbReference type="EMBL" id="MU003701">
    <property type="protein sequence ID" value="KAF2809390.1"/>
    <property type="molecule type" value="Genomic_DNA"/>
</dbReference>
<dbReference type="AlphaFoldDB" id="A0A6A6YKS1"/>
<dbReference type="PANTHER" id="PTHR46825:SF14">
    <property type="entry name" value="BETA-LACTAMASE-RELATED DOMAIN-CONTAINING PROTEIN"/>
    <property type="match status" value="1"/>
</dbReference>
<feature type="domain" description="Beta-lactamase-related" evidence="2">
    <location>
        <begin position="14"/>
        <end position="361"/>
    </location>
</feature>
<evidence type="ECO:0000259" key="3">
    <source>
        <dbReference type="Pfam" id="PF11954"/>
    </source>
</evidence>
<dbReference type="OrthoDB" id="5946976at2759"/>
<comment type="similarity">
    <text evidence="1">Belongs to the peptidase S12 family.</text>
</comment>
<dbReference type="Gene3D" id="3.40.710.10">
    <property type="entry name" value="DD-peptidase/beta-lactamase superfamily"/>
    <property type="match status" value="1"/>
</dbReference>
<dbReference type="InterPro" id="IPR012338">
    <property type="entry name" value="Beta-lactam/transpept-like"/>
</dbReference>
<dbReference type="Pfam" id="PF11954">
    <property type="entry name" value="DUF3471"/>
    <property type="match status" value="1"/>
</dbReference>
<sequence>MGIMTAEMVLASLDSTIKTIAAVSGVHGVSIGVMHYGKVIYNKSFGFRDVEAQIPGDDDTIYYLGSMTKGFTAEAIAILVEEGKLSWSTRVKDVLPAFQPNDKIIYEQATITDLLSHRTGLERADAFWAQSSNNILLSRDQALSTINQLRAVTPFRAEYRYNNWGYEIAGRIIEKLSGKKFSQFLTEKIFEPLGMTRTFNDDSECHGADNVAQAYMTFDDASPAHVPRPHMAEGTLMNPAGGIQSCVKDLLKYYGALMEAAKDQFDSGNTSTEGSPLKQVAPLLSSNIRTASRLREQSYACGWARVQLPGVLAETSRNQALMPAMPVMGDELQPRLVLYHHGMLVGFNNGVYLFPETDTAIKLFDDPVSYDFVKLARDTAETARNMIPQIKAQLERERGSVAAPKSLDKYVGKYYNKVQTFYMHITEKHGVLWMNLQGNKDENYQLHHYNGDEFTWLMTRNEQVKRGRNPIGYAEYWKIRFGSGNKDDISKLFWVIEKELPGEGMELTKEQGEEHHSEL</sequence>
<keyword evidence="5" id="KW-1185">Reference proteome</keyword>
<dbReference type="PANTHER" id="PTHR46825">
    <property type="entry name" value="D-ALANYL-D-ALANINE-CARBOXYPEPTIDASE/ENDOPEPTIDASE AMPH"/>
    <property type="match status" value="1"/>
</dbReference>
<reference evidence="6" key="2">
    <citation type="submission" date="2020-04" db="EMBL/GenBank/DDBJ databases">
        <authorList>
            <consortium name="NCBI Genome Project"/>
        </authorList>
    </citation>
    <scope>NUCLEOTIDE SEQUENCE</scope>
    <source>
        <strain evidence="6">CBS 304.34</strain>
    </source>
</reference>
<evidence type="ECO:0000313" key="6">
    <source>
        <dbReference type="RefSeq" id="XP_033576354.1"/>
    </source>
</evidence>
<dbReference type="InterPro" id="IPR001466">
    <property type="entry name" value="Beta-lactam-related"/>
</dbReference>
<dbReference type="Proteomes" id="UP000504636">
    <property type="component" value="Unplaced"/>
</dbReference>